<reference evidence="2 3" key="1">
    <citation type="submission" date="2020-08" db="EMBL/GenBank/DDBJ databases">
        <authorList>
            <person name="Liu C."/>
            <person name="Sun Q."/>
        </authorList>
    </citation>
    <scope>NUCLEOTIDE SEQUENCE [LARGE SCALE GENOMIC DNA]</scope>
    <source>
        <strain evidence="2 3">NSJ-8</strain>
    </source>
</reference>
<sequence>MARDENVRIFQDTEKRVKEDPGLQEAVERSVAEQVLIPEMMEVIDLMPEAVQNLDRYEQDAEIIVSKKRSYEAAAGYPGERVCVHNFASATNPGGGVTKGSSAQEECLCRCSTLYFCLNTKEMWAGFYSPHRYMQDPIHNDDCIYTPGVIVFKSDTAAPAPLPEKDWYSVNVITCAAPNLRLLPANGMNPGDGNNAVKMTRAQQQALHEKRLTRILDVAVAGGNEVVILGAFGCGAFENDPEAVAAAFSHVIARYRRCFKTIELAIYCSPRDERNYNIFKHEIDTTLC</sequence>
<keyword evidence="3" id="KW-1185">Reference proteome</keyword>
<accession>A0A7G9FX71</accession>
<dbReference type="SUPFAM" id="SSF52949">
    <property type="entry name" value="Macro domain-like"/>
    <property type="match status" value="1"/>
</dbReference>
<proteinExistence type="predicted"/>
<dbReference type="PANTHER" id="PTHR35596">
    <property type="entry name" value="DUF2263 DOMAIN-CONTAINING PROTEIN"/>
    <property type="match status" value="1"/>
</dbReference>
<dbReference type="InterPro" id="IPR043472">
    <property type="entry name" value="Macro_dom-like"/>
</dbReference>
<dbReference type="AlphaFoldDB" id="A0A7G9FX71"/>
<dbReference type="PANTHER" id="PTHR35596:SF1">
    <property type="entry name" value="MICROBIAL-TYPE PARG CATALYTIC DOMAIN-CONTAINING PROTEIN"/>
    <property type="match status" value="1"/>
</dbReference>
<dbReference type="KEGG" id="ssun:H9Q77_03120"/>
<protein>
    <submittedName>
        <fullName evidence="2">TIGR02452 family protein</fullName>
    </submittedName>
</protein>
<dbReference type="PIRSF" id="PIRSF014899">
    <property type="entry name" value="UCP014899"/>
    <property type="match status" value="1"/>
</dbReference>
<dbReference type="RefSeq" id="WP_118693400.1">
    <property type="nucleotide sequence ID" value="NZ_CP060633.1"/>
</dbReference>
<evidence type="ECO:0000313" key="3">
    <source>
        <dbReference type="Proteomes" id="UP000515981"/>
    </source>
</evidence>
<dbReference type="Gene3D" id="3.40.220.10">
    <property type="entry name" value="Leucine Aminopeptidase, subunit E, domain 1"/>
    <property type="match status" value="1"/>
</dbReference>
<evidence type="ECO:0000313" key="2">
    <source>
        <dbReference type="EMBL" id="QNM03153.1"/>
    </source>
</evidence>
<dbReference type="NCBIfam" id="TIGR02452">
    <property type="entry name" value="TIGR02452 family protein"/>
    <property type="match status" value="1"/>
</dbReference>
<feature type="domain" description="Microbial-type PARG catalytic" evidence="1">
    <location>
        <begin position="22"/>
        <end position="153"/>
    </location>
</feature>
<organism evidence="2 3">
    <name type="scientific">Simiaoa sunii</name>
    <dbReference type="NCBI Taxonomy" id="2763672"/>
    <lineage>
        <taxon>Bacteria</taxon>
        <taxon>Bacillati</taxon>
        <taxon>Bacillota</taxon>
        <taxon>Clostridia</taxon>
        <taxon>Lachnospirales</taxon>
        <taxon>Lachnospiraceae</taxon>
        <taxon>Simiaoa</taxon>
    </lineage>
</organism>
<gene>
    <name evidence="2" type="ORF">H9Q77_03120</name>
</gene>
<dbReference type="Pfam" id="PF10021">
    <property type="entry name" value="PARG_cat_microb"/>
    <property type="match status" value="1"/>
</dbReference>
<dbReference type="Proteomes" id="UP000515981">
    <property type="component" value="Chromosome"/>
</dbReference>
<dbReference type="InterPro" id="IPR019261">
    <property type="entry name" value="PARG_cat_microbial"/>
</dbReference>
<name>A0A7G9FX71_9FIRM</name>
<dbReference type="InterPro" id="IPR012664">
    <property type="entry name" value="CHP02452"/>
</dbReference>
<dbReference type="EMBL" id="CP060633">
    <property type="protein sequence ID" value="QNM03153.1"/>
    <property type="molecule type" value="Genomic_DNA"/>
</dbReference>
<evidence type="ECO:0000259" key="1">
    <source>
        <dbReference type="Pfam" id="PF10021"/>
    </source>
</evidence>